<proteinExistence type="predicted"/>
<sequence length="205" mass="23337">MSTLMVLFLDILLFTRIKPGEERPGGSCSWILVTLNAEKVVNLLTAPNSFLSFFWVCCNNQDVAALRFARNTVKSFSVFCTICLMIHYTTGTTAPPTATLPQQEADDGVMWRRSHELRRRTDETERIHMRLMNFVMLQELMKQLTNFKISEAMWMSSVKLGGVEVQSPKTRDGITTNENGDHDYVEYNNSSTMSPCQDHSPWLSA</sequence>
<protein>
    <submittedName>
        <fullName evidence="2">Uncharacterized protein</fullName>
    </submittedName>
</protein>
<evidence type="ECO:0000313" key="3">
    <source>
        <dbReference type="Proteomes" id="UP000824890"/>
    </source>
</evidence>
<evidence type="ECO:0000256" key="1">
    <source>
        <dbReference type="SAM" id="SignalP"/>
    </source>
</evidence>
<name>A0ABQ8A4A8_BRANA</name>
<keyword evidence="1" id="KW-0732">Signal</keyword>
<comment type="caution">
    <text evidence="2">The sequence shown here is derived from an EMBL/GenBank/DDBJ whole genome shotgun (WGS) entry which is preliminary data.</text>
</comment>
<organism evidence="2 3">
    <name type="scientific">Brassica napus</name>
    <name type="common">Rape</name>
    <dbReference type="NCBI Taxonomy" id="3708"/>
    <lineage>
        <taxon>Eukaryota</taxon>
        <taxon>Viridiplantae</taxon>
        <taxon>Streptophyta</taxon>
        <taxon>Embryophyta</taxon>
        <taxon>Tracheophyta</taxon>
        <taxon>Spermatophyta</taxon>
        <taxon>Magnoliopsida</taxon>
        <taxon>eudicotyledons</taxon>
        <taxon>Gunneridae</taxon>
        <taxon>Pentapetalae</taxon>
        <taxon>rosids</taxon>
        <taxon>malvids</taxon>
        <taxon>Brassicales</taxon>
        <taxon>Brassicaceae</taxon>
        <taxon>Brassiceae</taxon>
        <taxon>Brassica</taxon>
    </lineage>
</organism>
<dbReference type="EMBL" id="JAGKQM010000014">
    <property type="protein sequence ID" value="KAH0887152.1"/>
    <property type="molecule type" value="Genomic_DNA"/>
</dbReference>
<reference evidence="2 3" key="1">
    <citation type="submission" date="2021-05" db="EMBL/GenBank/DDBJ databases">
        <title>Genome Assembly of Synthetic Allotetraploid Brassica napus Reveals Homoeologous Exchanges between Subgenomes.</title>
        <authorList>
            <person name="Davis J.T."/>
        </authorList>
    </citation>
    <scope>NUCLEOTIDE SEQUENCE [LARGE SCALE GENOMIC DNA]</scope>
    <source>
        <strain evidence="3">cv. Da-Ae</strain>
        <tissue evidence="2">Seedling</tissue>
    </source>
</reference>
<evidence type="ECO:0000313" key="2">
    <source>
        <dbReference type="EMBL" id="KAH0887152.1"/>
    </source>
</evidence>
<accession>A0ABQ8A4A8</accession>
<gene>
    <name evidence="2" type="ORF">HID58_063248</name>
</gene>
<keyword evidence="3" id="KW-1185">Reference proteome</keyword>
<feature type="chain" id="PRO_5047247101" evidence="1">
    <location>
        <begin position="20"/>
        <end position="205"/>
    </location>
</feature>
<feature type="signal peptide" evidence="1">
    <location>
        <begin position="1"/>
        <end position="19"/>
    </location>
</feature>
<dbReference type="Proteomes" id="UP000824890">
    <property type="component" value="Unassembled WGS sequence"/>
</dbReference>